<sequence length="97" mass="10585">MSILSVSGVTCSKKHQLGDHDIPTQSPYIQMWSLPTFIGDCEKAPLVKKLLRTVIPAPSFLQVHKTPGVVIDSEFPLGAGLRKLRTPPPPGSPPRYL</sequence>
<protein>
    <submittedName>
        <fullName evidence="1">Uncharacterized protein</fullName>
    </submittedName>
</protein>
<evidence type="ECO:0000313" key="1">
    <source>
        <dbReference type="EMBL" id="PGH35388.1"/>
    </source>
</evidence>
<accession>A0A2B7ZQC3</accession>
<dbReference type="AlphaFoldDB" id="A0A2B7ZQC3"/>
<gene>
    <name evidence="1" type="ORF">GX50_01726</name>
</gene>
<proteinExistence type="predicted"/>
<name>A0A2B7ZQC3_9EURO</name>
<organism evidence="1 2">
    <name type="scientific">[Emmonsia] crescens</name>
    <dbReference type="NCBI Taxonomy" id="73230"/>
    <lineage>
        <taxon>Eukaryota</taxon>
        <taxon>Fungi</taxon>
        <taxon>Dikarya</taxon>
        <taxon>Ascomycota</taxon>
        <taxon>Pezizomycotina</taxon>
        <taxon>Eurotiomycetes</taxon>
        <taxon>Eurotiomycetidae</taxon>
        <taxon>Onygenales</taxon>
        <taxon>Ajellomycetaceae</taxon>
        <taxon>Emergomyces</taxon>
    </lineage>
</organism>
<keyword evidence="2" id="KW-1185">Reference proteome</keyword>
<dbReference type="Proteomes" id="UP000226031">
    <property type="component" value="Unassembled WGS sequence"/>
</dbReference>
<evidence type="ECO:0000313" key="2">
    <source>
        <dbReference type="Proteomes" id="UP000226031"/>
    </source>
</evidence>
<comment type="caution">
    <text evidence="1">The sequence shown here is derived from an EMBL/GenBank/DDBJ whole genome shotgun (WGS) entry which is preliminary data.</text>
</comment>
<reference evidence="1 2" key="1">
    <citation type="submission" date="2017-10" db="EMBL/GenBank/DDBJ databases">
        <title>Comparative genomics in systemic dimorphic fungi from Ajellomycetaceae.</title>
        <authorList>
            <person name="Munoz J.F."/>
            <person name="Mcewen J.G."/>
            <person name="Clay O.K."/>
            <person name="Cuomo C.A."/>
        </authorList>
    </citation>
    <scope>NUCLEOTIDE SEQUENCE [LARGE SCALE GENOMIC DNA]</scope>
    <source>
        <strain evidence="1 2">UAMH4076</strain>
    </source>
</reference>
<dbReference type="EMBL" id="PDND01000022">
    <property type="protein sequence ID" value="PGH35388.1"/>
    <property type="molecule type" value="Genomic_DNA"/>
</dbReference>